<dbReference type="InterPro" id="IPR017854">
    <property type="entry name" value="Metalthion_dom_sf"/>
</dbReference>
<reference evidence="3 4" key="1">
    <citation type="submission" date="2020-08" db="EMBL/GenBank/DDBJ databases">
        <title>A Genomic Blueprint of the Chicken Gut Microbiome.</title>
        <authorList>
            <person name="Gilroy R."/>
            <person name="Ravi A."/>
            <person name="Getino M."/>
            <person name="Pursley I."/>
            <person name="Horton D.L."/>
            <person name="Alikhan N.-F."/>
            <person name="Baker D."/>
            <person name="Gharbi K."/>
            <person name="Hall N."/>
            <person name="Watson M."/>
            <person name="Adriaenssens E.M."/>
            <person name="Foster-Nyarko E."/>
            <person name="Jarju S."/>
            <person name="Secka A."/>
            <person name="Antonio M."/>
            <person name="Oren A."/>
            <person name="Chaudhuri R."/>
            <person name="La Ragione R.M."/>
            <person name="Hildebrand F."/>
            <person name="Pallen M.J."/>
        </authorList>
    </citation>
    <scope>NUCLEOTIDE SEQUENCE [LARGE SCALE GENOMIC DNA]</scope>
    <source>
        <strain evidence="3 4">Sa2CUA2</strain>
    </source>
</reference>
<keyword evidence="2" id="KW-0480">Metal-thiolate cluster</keyword>
<dbReference type="Pfam" id="PF02069">
    <property type="entry name" value="Metallothio_Pro"/>
    <property type="match status" value="1"/>
</dbReference>
<gene>
    <name evidence="3" type="ORF">H9642_08505</name>
</gene>
<accession>A0ABR8TNA7</accession>
<proteinExistence type="predicted"/>
<dbReference type="InterPro" id="IPR000518">
    <property type="entry name" value="Metalthion_fam14_prok"/>
</dbReference>
<sequence length="60" mass="6031">MAESKCACPGCTCDVSGNAVSRDGQQFCSQACADRHPNGAPCPSGNCHCETSVQAPTAGL</sequence>
<organism evidence="3 4">
    <name type="scientific">Serpens gallinarum</name>
    <dbReference type="NCBI Taxonomy" id="2763075"/>
    <lineage>
        <taxon>Bacteria</taxon>
        <taxon>Pseudomonadati</taxon>
        <taxon>Pseudomonadota</taxon>
        <taxon>Gammaproteobacteria</taxon>
        <taxon>Pseudomonadales</taxon>
        <taxon>Pseudomonadaceae</taxon>
        <taxon>Pseudomonas</taxon>
    </lineage>
</organism>
<dbReference type="Proteomes" id="UP000611945">
    <property type="component" value="Unassembled WGS sequence"/>
</dbReference>
<dbReference type="EMBL" id="JACSQG010000003">
    <property type="protein sequence ID" value="MBD7977231.1"/>
    <property type="molecule type" value="Genomic_DNA"/>
</dbReference>
<comment type="caution">
    <text evidence="3">The sequence shown here is derived from an EMBL/GenBank/DDBJ whole genome shotgun (WGS) entry which is preliminary data.</text>
</comment>
<dbReference type="SUPFAM" id="SSF57868">
    <property type="entry name" value="Metallothionein"/>
    <property type="match status" value="1"/>
</dbReference>
<name>A0ABR8TNA7_9PSED</name>
<protein>
    <submittedName>
        <fullName evidence="3">Metallothionein</fullName>
    </submittedName>
</protein>
<evidence type="ECO:0000256" key="2">
    <source>
        <dbReference type="ARBA" id="ARBA00022851"/>
    </source>
</evidence>
<keyword evidence="4" id="KW-1185">Reference proteome</keyword>
<evidence type="ECO:0000256" key="1">
    <source>
        <dbReference type="ARBA" id="ARBA00022723"/>
    </source>
</evidence>
<evidence type="ECO:0000313" key="4">
    <source>
        <dbReference type="Proteomes" id="UP000611945"/>
    </source>
</evidence>
<dbReference type="Gene3D" id="2.30.170.10">
    <property type="match status" value="1"/>
</dbReference>
<keyword evidence="1" id="KW-0479">Metal-binding</keyword>
<evidence type="ECO:0000313" key="3">
    <source>
        <dbReference type="EMBL" id="MBD7977231.1"/>
    </source>
</evidence>